<dbReference type="Proteomes" id="UP000789375">
    <property type="component" value="Unassembled WGS sequence"/>
</dbReference>
<accession>A0A9N8W1M1</accession>
<comment type="caution">
    <text evidence="1">The sequence shown here is derived from an EMBL/GenBank/DDBJ whole genome shotgun (WGS) entry which is preliminary data.</text>
</comment>
<dbReference type="AlphaFoldDB" id="A0A9N8W1M1"/>
<dbReference type="EMBL" id="CAJVPP010000358">
    <property type="protein sequence ID" value="CAG8474035.1"/>
    <property type="molecule type" value="Genomic_DNA"/>
</dbReference>
<evidence type="ECO:0000313" key="1">
    <source>
        <dbReference type="EMBL" id="CAG8474035.1"/>
    </source>
</evidence>
<gene>
    <name evidence="1" type="ORF">FMOSSE_LOCUS2661</name>
</gene>
<name>A0A9N8W1M1_FUNMO</name>
<evidence type="ECO:0000313" key="2">
    <source>
        <dbReference type="Proteomes" id="UP000789375"/>
    </source>
</evidence>
<reference evidence="1" key="1">
    <citation type="submission" date="2021-06" db="EMBL/GenBank/DDBJ databases">
        <authorList>
            <person name="Kallberg Y."/>
            <person name="Tangrot J."/>
            <person name="Rosling A."/>
        </authorList>
    </citation>
    <scope>NUCLEOTIDE SEQUENCE</scope>
    <source>
        <strain evidence="1">87-6 pot B 2015</strain>
    </source>
</reference>
<proteinExistence type="predicted"/>
<sequence>MILEEALPAIEQMLERVWNFQQDNSPMHCMGLFILELGLNERTKPNDQDLETLNEMFI</sequence>
<protein>
    <submittedName>
        <fullName evidence="1">15937_t:CDS:1</fullName>
    </submittedName>
</protein>
<keyword evidence="2" id="KW-1185">Reference proteome</keyword>
<organism evidence="1 2">
    <name type="scientific">Funneliformis mosseae</name>
    <name type="common">Endomycorrhizal fungus</name>
    <name type="synonym">Glomus mosseae</name>
    <dbReference type="NCBI Taxonomy" id="27381"/>
    <lineage>
        <taxon>Eukaryota</taxon>
        <taxon>Fungi</taxon>
        <taxon>Fungi incertae sedis</taxon>
        <taxon>Mucoromycota</taxon>
        <taxon>Glomeromycotina</taxon>
        <taxon>Glomeromycetes</taxon>
        <taxon>Glomerales</taxon>
        <taxon>Glomeraceae</taxon>
        <taxon>Funneliformis</taxon>
    </lineage>
</organism>